<dbReference type="FunFam" id="3.40.50.12090:FF:000001">
    <property type="entry name" value="Cell surface protein"/>
    <property type="match status" value="1"/>
</dbReference>
<sequence length="1443" mass="161055">MNNIKKSLLIILNMILILSNVYIPTNALENDVKVDVSQNPDIDIVLVAGKTSTSLGSFERDIKNSLKLKGVDVNKVNVQAIQSSQVTAESNFTWQKYDHGKGSVSGKDVIFNGYTEEGYSDFWFCNNTKIGEKTFTFTLNESQVKYHSFMGGGFLFGMKDYGDGTFEGYTLLIDSSTMSIKKIPRVSKTTFSNTNGNFAYENPSGTGTPSISKMSTQTHDIKMVLADNSIKVYENNTLKLDYTLSTSTPGEGFGIIADHNSHNCSETSTFRLSNLVMRTETSKEFNEVLRGPEWRDNSVKFIVNVEDKERTDFNSPTALGEIVSRMLNEEIYLVNLGTSNSKSQIDKLITSNNNNGIFINNTNYSSSIDQTAQYILEQLKIVTKPSPYILLNTPFKYSISPESLKTGTISPEFPDGAWKIEHDYTYFDNSMGKSSSSGLYMDDFNLKLDKPGKLDISFEDKGVIPESLFVHRKPIANFGFSLSSNGSGYNINYTEASYDEDGITKSDRGIIEKEWKYKTTTGSSWISGRPSTINSNTDYIVQLRVKDHQGVWSSPDTKYITTSNNSVNPISSFTCAKTVTKYEQLEITDNSYDPYARTITQYEWEIFNSSGTSIYKGSSPNKNIGNYGTGTYIYALRVKNSQNLWSPVFKRTINVINDTQEPDILADIVNHKGTPDEINVNLSFSDLGGSGFNSFRYKISNNISSGTWSDWKSETTSSVKIDKYGDNYLYVEAKDNDGNIAKRTFGRYTKTDVTAPNIEADIESHNGTPDEIKVNLSFSDLGGSGFNSYRYQVSQNTDVDSANWSDWINKNIAKVNINTYGVNYIHVESKDNDGNTSKKTFGPYRITDETAPEIEADIKNHSGTPDKIKVNLSFSDLGGSRFNSYRYQVSQNTDVDSANWSDWISGESGVVEINKYGDNYIHVEAKDNDNNISQKTFGSYNITDITPPKIETNLENDPGSPTSININLKFSDDEGSGFNSYRYKIVTNVKEDKVWSEWISKDNDVIKIESYGVNYLYIEAKDNDNNITQKMFGPYNRTDNIAPEIKADIENKDWTRSEIDVNLSFSDLGGSGFNSYRYQISRDEKETETKWSEWIAKPNGLIKISNYGKNYIHVEAKDNDGNTSKKTFGAYNREAPKSNSHETKFNNLVGENRFDTAIKISQTGWDSSYYLVLVNANSIVDAMTSSPLASSKKSPILLTEKNSLDNNTKNEIKRLGVEKVYIIGGENMIDKNVENQLTEMNISIERVAGNDRFETSLKIAKQVKNNTDSKDVFVVNGENGLADAVSVGAIASQSKSPIILSDGNNIPEGLDIIEQSNKAYLIGGVNTISNNLEGQIPNSLRVFGENRNSTNSEVIKTFYKDDTLNNIYVVKNGSEKEEHLVDALAVSVLGAKTKSPVLIVGNTLDEKQVELFGEKRFEKVTKVGGNGNESSFNEIENIIVSKR</sequence>
<feature type="transmembrane region" description="Helical" evidence="1">
    <location>
        <begin position="7"/>
        <end position="23"/>
    </location>
</feature>
<dbReference type="PANTHER" id="PTHR30032">
    <property type="entry name" value="N-ACETYLMURAMOYL-L-ALANINE AMIDASE-RELATED"/>
    <property type="match status" value="1"/>
</dbReference>
<dbReference type="PANTHER" id="PTHR30032:SF8">
    <property type="entry name" value="GERMINATION-SPECIFIC N-ACETYLMURAMOYL-L-ALANINE AMIDASE"/>
    <property type="match status" value="1"/>
</dbReference>
<evidence type="ECO:0000313" key="2">
    <source>
        <dbReference type="EMBL" id="HBH1542543.1"/>
    </source>
</evidence>
<reference evidence="2" key="2">
    <citation type="submission" date="2021-06" db="EMBL/GenBank/DDBJ databases">
        <authorList>
            <consortium name="NCBI Pathogen Detection Project"/>
        </authorList>
    </citation>
    <scope>NUCLEOTIDE SEQUENCE</scope>
    <source>
        <strain evidence="2">HN1000</strain>
    </source>
</reference>
<evidence type="ECO:0000313" key="3">
    <source>
        <dbReference type="Proteomes" id="UP000878956"/>
    </source>
</evidence>
<dbReference type="Proteomes" id="UP000878956">
    <property type="component" value="Unassembled WGS sequence"/>
</dbReference>
<dbReference type="InterPro" id="IPR051922">
    <property type="entry name" value="Bact_Sporulation_Assoc"/>
</dbReference>
<protein>
    <submittedName>
        <fullName evidence="2">Cell wall-binding repeat-containing protein</fullName>
    </submittedName>
</protein>
<accession>A0AAN5VLL1</accession>
<gene>
    <name evidence="2" type="ORF">KRM00_002027</name>
</gene>
<name>A0AAN5VLL1_CLODI</name>
<dbReference type="Pfam" id="PF04122">
    <property type="entry name" value="CW_binding_2"/>
    <property type="match status" value="3"/>
</dbReference>
<dbReference type="InterPro" id="IPR007253">
    <property type="entry name" value="Cell_wall-bd_2"/>
</dbReference>
<comment type="caution">
    <text evidence="2">The sequence shown here is derived from an EMBL/GenBank/DDBJ whole genome shotgun (WGS) entry which is preliminary data.</text>
</comment>
<evidence type="ECO:0000256" key="1">
    <source>
        <dbReference type="SAM" id="Phobius"/>
    </source>
</evidence>
<keyword evidence="1" id="KW-0472">Membrane</keyword>
<proteinExistence type="predicted"/>
<keyword evidence="1" id="KW-0812">Transmembrane</keyword>
<reference evidence="2" key="1">
    <citation type="journal article" date="2018" name="Genome Biol.">
        <title>SKESA: strategic k-mer extension for scrupulous assemblies.</title>
        <authorList>
            <person name="Souvorov A."/>
            <person name="Agarwala R."/>
            <person name="Lipman D.J."/>
        </authorList>
    </citation>
    <scope>NUCLEOTIDE SEQUENCE</scope>
    <source>
        <strain evidence="2">HN1000</strain>
    </source>
</reference>
<organism evidence="2 3">
    <name type="scientific">Clostridioides difficile</name>
    <name type="common">Peptoclostridium difficile</name>
    <dbReference type="NCBI Taxonomy" id="1496"/>
    <lineage>
        <taxon>Bacteria</taxon>
        <taxon>Bacillati</taxon>
        <taxon>Bacillota</taxon>
        <taxon>Clostridia</taxon>
        <taxon>Peptostreptococcales</taxon>
        <taxon>Peptostreptococcaceae</taxon>
        <taxon>Clostridioides</taxon>
    </lineage>
</organism>
<dbReference type="EMBL" id="DAEPXK010000019">
    <property type="protein sequence ID" value="HBH1542543.1"/>
    <property type="molecule type" value="Genomic_DNA"/>
</dbReference>
<keyword evidence="1" id="KW-1133">Transmembrane helix</keyword>